<keyword evidence="5 6" id="KW-0472">Membrane</keyword>
<reference evidence="8" key="1">
    <citation type="submission" date="2020-05" db="EMBL/GenBank/DDBJ databases">
        <authorList>
            <person name="Chiriac C."/>
            <person name="Salcher M."/>
            <person name="Ghai R."/>
            <person name="Kavagutti S V."/>
        </authorList>
    </citation>
    <scope>NUCLEOTIDE SEQUENCE</scope>
</reference>
<dbReference type="PANTHER" id="PTHR33406">
    <property type="entry name" value="MEMBRANE PROTEIN MJ1562-RELATED"/>
    <property type="match status" value="1"/>
</dbReference>
<evidence type="ECO:0000313" key="8">
    <source>
        <dbReference type="EMBL" id="CAB4531337.1"/>
    </source>
</evidence>
<proteinExistence type="predicted"/>
<name>A0A6J6AY76_9ZZZZ</name>
<evidence type="ECO:0000256" key="4">
    <source>
        <dbReference type="ARBA" id="ARBA00022989"/>
    </source>
</evidence>
<evidence type="ECO:0000256" key="1">
    <source>
        <dbReference type="ARBA" id="ARBA00004651"/>
    </source>
</evidence>
<feature type="transmembrane region" description="Helical" evidence="6">
    <location>
        <begin position="204"/>
        <end position="226"/>
    </location>
</feature>
<accession>A0A6J6AY76</accession>
<dbReference type="GO" id="GO:0005886">
    <property type="term" value="C:plasma membrane"/>
    <property type="evidence" value="ECO:0007669"/>
    <property type="project" value="UniProtKB-SubCell"/>
</dbReference>
<keyword evidence="2" id="KW-1003">Cell membrane</keyword>
<keyword evidence="3 6" id="KW-0812">Transmembrane</keyword>
<feature type="transmembrane region" description="Helical" evidence="6">
    <location>
        <begin position="141"/>
        <end position="159"/>
    </location>
</feature>
<dbReference type="EMBL" id="CAEZSB010000025">
    <property type="protein sequence ID" value="CAB4531337.1"/>
    <property type="molecule type" value="Genomic_DNA"/>
</dbReference>
<evidence type="ECO:0000256" key="3">
    <source>
        <dbReference type="ARBA" id="ARBA00022692"/>
    </source>
</evidence>
<feature type="transmembrane region" description="Helical" evidence="6">
    <location>
        <begin position="253"/>
        <end position="275"/>
    </location>
</feature>
<organism evidence="8">
    <name type="scientific">freshwater metagenome</name>
    <dbReference type="NCBI Taxonomy" id="449393"/>
    <lineage>
        <taxon>unclassified sequences</taxon>
        <taxon>metagenomes</taxon>
        <taxon>ecological metagenomes</taxon>
    </lineage>
</organism>
<evidence type="ECO:0000256" key="2">
    <source>
        <dbReference type="ARBA" id="ARBA00022475"/>
    </source>
</evidence>
<evidence type="ECO:0000256" key="5">
    <source>
        <dbReference type="ARBA" id="ARBA00023136"/>
    </source>
</evidence>
<evidence type="ECO:0000259" key="7">
    <source>
        <dbReference type="Pfam" id="PF03176"/>
    </source>
</evidence>
<dbReference type="Pfam" id="PF03176">
    <property type="entry name" value="MMPL"/>
    <property type="match status" value="1"/>
</dbReference>
<keyword evidence="4 6" id="KW-1133">Transmembrane helix</keyword>
<feature type="transmembrane region" description="Helical" evidence="6">
    <location>
        <begin position="281"/>
        <end position="306"/>
    </location>
</feature>
<dbReference type="AlphaFoldDB" id="A0A6J6AY76"/>
<dbReference type="InterPro" id="IPR004869">
    <property type="entry name" value="MMPL_dom"/>
</dbReference>
<dbReference type="Gene3D" id="1.20.1640.10">
    <property type="entry name" value="Multidrug efflux transporter AcrB transmembrane domain"/>
    <property type="match status" value="1"/>
</dbReference>
<sequence length="321" mass="35012">MTPSSLSAIPAHLESARALDSVTDKVGIGVITPHEIVIDLETHSGSPDIPVIRFEFAKKLAANPEVFTVASGEKWPYIDASGRYLRIYVFGQHDLGSDQTKQLVDQLRDDYIPNSGFPAGTKIYLGGAPAQGVDLLEAIKSSMPMIFSLIMLLTFFILLRTFRSIVLAAKAIILDLISIATSFAIVVLVFKFGIGTYQLEQLEAWVLILLFAILFGLSMDYEIFIVSRMREAWERGASNEEAIREGMRNSGTVVTAAALIFITALTGLITGHFAGLQQLGIGLAAGVLIDATIIRSLLLPSAMVLLGKWNWWGQRKTPSLT</sequence>
<dbReference type="PANTHER" id="PTHR33406:SF13">
    <property type="entry name" value="MEMBRANE PROTEIN YDFJ"/>
    <property type="match status" value="1"/>
</dbReference>
<dbReference type="InterPro" id="IPR050545">
    <property type="entry name" value="Mycobact_MmpL"/>
</dbReference>
<evidence type="ECO:0000256" key="6">
    <source>
        <dbReference type="SAM" id="Phobius"/>
    </source>
</evidence>
<comment type="subcellular location">
    <subcellularLocation>
        <location evidence="1">Cell membrane</location>
        <topology evidence="1">Multi-pass membrane protein</topology>
    </subcellularLocation>
</comment>
<gene>
    <name evidence="8" type="ORF">UFOPK1395_00389</name>
</gene>
<feature type="domain" description="Membrane transport protein MMPL" evidence="7">
    <location>
        <begin position="87"/>
        <end position="316"/>
    </location>
</feature>
<dbReference type="SUPFAM" id="SSF82866">
    <property type="entry name" value="Multidrug efflux transporter AcrB transmembrane domain"/>
    <property type="match status" value="1"/>
</dbReference>
<feature type="transmembrane region" description="Helical" evidence="6">
    <location>
        <begin position="171"/>
        <end position="192"/>
    </location>
</feature>
<protein>
    <submittedName>
        <fullName evidence="8">Unannotated protein</fullName>
    </submittedName>
</protein>